<proteinExistence type="predicted"/>
<dbReference type="Proteomes" id="UP001174677">
    <property type="component" value="Chromosome 2"/>
</dbReference>
<accession>A0ABQ9N3N9</accession>
<dbReference type="InterPro" id="IPR020526">
    <property type="entry name" value="Ribosomal_cL38"/>
</dbReference>
<feature type="region of interest" description="Disordered" evidence="1">
    <location>
        <begin position="17"/>
        <end position="40"/>
    </location>
</feature>
<gene>
    <name evidence="2" type="ORF">P3X46_002407</name>
</gene>
<comment type="caution">
    <text evidence="2">The sequence shown here is derived from an EMBL/GenBank/DDBJ whole genome shotgun (WGS) entry which is preliminary data.</text>
</comment>
<keyword evidence="3" id="KW-1185">Reference proteome</keyword>
<dbReference type="EMBL" id="JARPOI010000002">
    <property type="protein sequence ID" value="KAJ9186881.1"/>
    <property type="molecule type" value="Genomic_DNA"/>
</dbReference>
<sequence length="70" mass="7623">MSISSIFGSPMLFLPKLTPNKPPNSQIQPPQIGTGYGGGGGLLIEPRKSQLWDVRRKLTVYHPLSPLPPD</sequence>
<name>A0ABQ9N3N9_HEVBR</name>
<evidence type="ECO:0000313" key="3">
    <source>
        <dbReference type="Proteomes" id="UP001174677"/>
    </source>
</evidence>
<protein>
    <submittedName>
        <fullName evidence="2">Uncharacterized protein</fullName>
    </submittedName>
</protein>
<dbReference type="Pfam" id="PF17257">
    <property type="entry name" value="DUF5323"/>
    <property type="match status" value="1"/>
</dbReference>
<reference evidence="2" key="1">
    <citation type="journal article" date="2023" name="Plant Biotechnol. J.">
        <title>Chromosome-level wild Hevea brasiliensis genome provides new tools for genomic-assisted breeding and valuable loci to elevate rubber yield.</title>
        <authorList>
            <person name="Cheng H."/>
            <person name="Song X."/>
            <person name="Hu Y."/>
            <person name="Wu T."/>
            <person name="Yang Q."/>
            <person name="An Z."/>
            <person name="Feng S."/>
            <person name="Deng Z."/>
            <person name="Wu W."/>
            <person name="Zeng X."/>
            <person name="Tu M."/>
            <person name="Wang X."/>
            <person name="Huang H."/>
        </authorList>
    </citation>
    <scope>NUCLEOTIDE SEQUENCE</scope>
    <source>
        <strain evidence="2">MT/VB/25A 57/8</strain>
    </source>
</reference>
<organism evidence="2 3">
    <name type="scientific">Hevea brasiliensis</name>
    <name type="common">Para rubber tree</name>
    <name type="synonym">Siphonia brasiliensis</name>
    <dbReference type="NCBI Taxonomy" id="3981"/>
    <lineage>
        <taxon>Eukaryota</taxon>
        <taxon>Viridiplantae</taxon>
        <taxon>Streptophyta</taxon>
        <taxon>Embryophyta</taxon>
        <taxon>Tracheophyta</taxon>
        <taxon>Spermatophyta</taxon>
        <taxon>Magnoliopsida</taxon>
        <taxon>eudicotyledons</taxon>
        <taxon>Gunneridae</taxon>
        <taxon>Pentapetalae</taxon>
        <taxon>rosids</taxon>
        <taxon>fabids</taxon>
        <taxon>Malpighiales</taxon>
        <taxon>Euphorbiaceae</taxon>
        <taxon>Crotonoideae</taxon>
        <taxon>Micrandreae</taxon>
        <taxon>Hevea</taxon>
    </lineage>
</organism>
<evidence type="ECO:0000256" key="1">
    <source>
        <dbReference type="SAM" id="MobiDB-lite"/>
    </source>
</evidence>
<evidence type="ECO:0000313" key="2">
    <source>
        <dbReference type="EMBL" id="KAJ9186881.1"/>
    </source>
</evidence>